<evidence type="ECO:0000313" key="1">
    <source>
        <dbReference type="EMBL" id="PWY93409.1"/>
    </source>
</evidence>
<gene>
    <name evidence="1" type="ORF">BO94DRAFT_341902</name>
</gene>
<keyword evidence="2" id="KW-1185">Reference proteome</keyword>
<dbReference type="GeneID" id="37109186"/>
<proteinExistence type="predicted"/>
<name>A0A317X480_9EURO</name>
<protein>
    <submittedName>
        <fullName evidence="1">Uncharacterized protein</fullName>
    </submittedName>
</protein>
<evidence type="ECO:0000313" key="2">
    <source>
        <dbReference type="Proteomes" id="UP000246702"/>
    </source>
</evidence>
<comment type="caution">
    <text evidence="1">The sequence shown here is derived from an EMBL/GenBank/DDBJ whole genome shotgun (WGS) entry which is preliminary data.</text>
</comment>
<dbReference type="RefSeq" id="XP_025470170.1">
    <property type="nucleotide sequence ID" value="XM_025607043.1"/>
</dbReference>
<dbReference type="AlphaFoldDB" id="A0A317X480"/>
<dbReference type="EMBL" id="MSFK01000006">
    <property type="protein sequence ID" value="PWY93409.1"/>
    <property type="molecule type" value="Genomic_DNA"/>
</dbReference>
<dbReference type="Proteomes" id="UP000246702">
    <property type="component" value="Unassembled WGS sequence"/>
</dbReference>
<accession>A0A317X480</accession>
<sequence length="180" mass="20377">MSLNFDYFLLKPRNREELATKLLCTCQSEASPTSFKGINAALIPVPCNHILLCSVGGMRTYLPWHCSNRHNRQGACSGRCNPTNRFTKPWKPRRLTLAVSCATPDDPMVMATSTFATPDRQSWNPGCFLIGKLLDHPFHFPNTSLPMGWLDWGKDIVFLSVRPLRSRWIWVLLLCSGGRI</sequence>
<organism evidence="1 2">
    <name type="scientific">Aspergillus sclerotioniger CBS 115572</name>
    <dbReference type="NCBI Taxonomy" id="1450535"/>
    <lineage>
        <taxon>Eukaryota</taxon>
        <taxon>Fungi</taxon>
        <taxon>Dikarya</taxon>
        <taxon>Ascomycota</taxon>
        <taxon>Pezizomycotina</taxon>
        <taxon>Eurotiomycetes</taxon>
        <taxon>Eurotiomycetidae</taxon>
        <taxon>Eurotiales</taxon>
        <taxon>Aspergillaceae</taxon>
        <taxon>Aspergillus</taxon>
        <taxon>Aspergillus subgen. Circumdati</taxon>
    </lineage>
</organism>
<reference evidence="1 2" key="1">
    <citation type="submission" date="2016-12" db="EMBL/GenBank/DDBJ databases">
        <title>The genomes of Aspergillus section Nigri reveals drivers in fungal speciation.</title>
        <authorList>
            <consortium name="DOE Joint Genome Institute"/>
            <person name="Vesth T.C."/>
            <person name="Nybo J."/>
            <person name="Theobald S."/>
            <person name="Brandl J."/>
            <person name="Frisvad J.C."/>
            <person name="Nielsen K.F."/>
            <person name="Lyhne E.K."/>
            <person name="Kogle M.E."/>
            <person name="Kuo A."/>
            <person name="Riley R."/>
            <person name="Clum A."/>
            <person name="Nolan M."/>
            <person name="Lipzen A."/>
            <person name="Salamov A."/>
            <person name="Henrissat B."/>
            <person name="Wiebenga A."/>
            <person name="De Vries R.P."/>
            <person name="Grigoriev I.V."/>
            <person name="Mortensen U.H."/>
            <person name="Andersen M.R."/>
            <person name="Baker S.E."/>
        </authorList>
    </citation>
    <scope>NUCLEOTIDE SEQUENCE [LARGE SCALE GENOMIC DNA]</scope>
    <source>
        <strain evidence="1 2">CBS 115572</strain>
    </source>
</reference>